<sequence length="92" mass="10277">MKSCHQVTPSSPLRHPDTAPGPNAPPHCTLAKSGHIFTEAADLQQSPPSTWSRHRSISRAPPSPSRHRDVADNNLKKRRPTEDEFRMDEFDG</sequence>
<reference evidence="2 3" key="1">
    <citation type="submission" date="2024-01" db="EMBL/GenBank/DDBJ databases">
        <title>The genomes of 5 underutilized Papilionoideae crops provide insights into root nodulation and disease resistanc.</title>
        <authorList>
            <person name="Yuan L."/>
        </authorList>
    </citation>
    <scope>NUCLEOTIDE SEQUENCE [LARGE SCALE GENOMIC DNA]</scope>
    <source>
        <strain evidence="2">ZHUSHIDOU_FW_LH</strain>
        <tissue evidence="2">Leaf</tissue>
    </source>
</reference>
<keyword evidence="3" id="KW-1185">Reference proteome</keyword>
<gene>
    <name evidence="2" type="ORF">RIF29_13160</name>
</gene>
<evidence type="ECO:0000256" key="1">
    <source>
        <dbReference type="SAM" id="MobiDB-lite"/>
    </source>
</evidence>
<dbReference type="AlphaFoldDB" id="A0AAN9P2J2"/>
<proteinExistence type="predicted"/>
<accession>A0AAN9P2J2</accession>
<dbReference type="EMBL" id="JAYWIO010000002">
    <property type="protein sequence ID" value="KAK7283566.1"/>
    <property type="molecule type" value="Genomic_DNA"/>
</dbReference>
<comment type="caution">
    <text evidence="2">The sequence shown here is derived from an EMBL/GenBank/DDBJ whole genome shotgun (WGS) entry which is preliminary data.</text>
</comment>
<dbReference type="Proteomes" id="UP001372338">
    <property type="component" value="Unassembled WGS sequence"/>
</dbReference>
<feature type="compositionally biased region" description="Polar residues" evidence="1">
    <location>
        <begin position="1"/>
        <end position="11"/>
    </location>
</feature>
<evidence type="ECO:0000313" key="3">
    <source>
        <dbReference type="Proteomes" id="UP001372338"/>
    </source>
</evidence>
<protein>
    <submittedName>
        <fullName evidence="2">Uncharacterized protein</fullName>
    </submittedName>
</protein>
<feature type="compositionally biased region" description="Basic and acidic residues" evidence="1">
    <location>
        <begin position="66"/>
        <end position="92"/>
    </location>
</feature>
<evidence type="ECO:0000313" key="2">
    <source>
        <dbReference type="EMBL" id="KAK7283566.1"/>
    </source>
</evidence>
<feature type="region of interest" description="Disordered" evidence="1">
    <location>
        <begin position="1"/>
        <end position="92"/>
    </location>
</feature>
<organism evidence="2 3">
    <name type="scientific">Crotalaria pallida</name>
    <name type="common">Smooth rattlebox</name>
    <name type="synonym">Crotalaria striata</name>
    <dbReference type="NCBI Taxonomy" id="3830"/>
    <lineage>
        <taxon>Eukaryota</taxon>
        <taxon>Viridiplantae</taxon>
        <taxon>Streptophyta</taxon>
        <taxon>Embryophyta</taxon>
        <taxon>Tracheophyta</taxon>
        <taxon>Spermatophyta</taxon>
        <taxon>Magnoliopsida</taxon>
        <taxon>eudicotyledons</taxon>
        <taxon>Gunneridae</taxon>
        <taxon>Pentapetalae</taxon>
        <taxon>rosids</taxon>
        <taxon>fabids</taxon>
        <taxon>Fabales</taxon>
        <taxon>Fabaceae</taxon>
        <taxon>Papilionoideae</taxon>
        <taxon>50 kb inversion clade</taxon>
        <taxon>genistoids sensu lato</taxon>
        <taxon>core genistoids</taxon>
        <taxon>Crotalarieae</taxon>
        <taxon>Crotalaria</taxon>
    </lineage>
</organism>
<name>A0AAN9P2J2_CROPI</name>